<feature type="transmembrane region" description="Helical" evidence="1">
    <location>
        <begin position="34"/>
        <end position="55"/>
    </location>
</feature>
<dbReference type="EMBL" id="BMCB01000006">
    <property type="protein sequence ID" value="GGA90576.1"/>
    <property type="molecule type" value="Genomic_DNA"/>
</dbReference>
<feature type="transmembrane region" description="Helical" evidence="1">
    <location>
        <begin position="62"/>
        <end position="89"/>
    </location>
</feature>
<proteinExistence type="predicted"/>
<dbReference type="RefSeq" id="WP_095117475.1">
    <property type="nucleotide sequence ID" value="NZ_BMCB01000006.1"/>
</dbReference>
<dbReference type="Proteomes" id="UP000243706">
    <property type="component" value="Chromosome 1"/>
</dbReference>
<accession>A0A240C6D2</accession>
<organism evidence="3 4">
    <name type="scientific">Staphylococcus muscae</name>
    <dbReference type="NCBI Taxonomy" id="1294"/>
    <lineage>
        <taxon>Bacteria</taxon>
        <taxon>Bacillati</taxon>
        <taxon>Bacillota</taxon>
        <taxon>Bacilli</taxon>
        <taxon>Bacillales</taxon>
        <taxon>Staphylococcaceae</taxon>
        <taxon>Staphylococcus</taxon>
    </lineage>
</organism>
<reference evidence="5" key="3">
    <citation type="journal article" date="2019" name="Int. J. Syst. Evol. Microbiol.">
        <title>The Global Catalogue of Microorganisms (GCM) 10K type strain sequencing project: providing services to taxonomists for standard genome sequencing and annotation.</title>
        <authorList>
            <consortium name="The Broad Institute Genomics Platform"/>
            <consortium name="The Broad Institute Genome Sequencing Center for Infectious Disease"/>
            <person name="Wu L."/>
            <person name="Ma J."/>
        </authorList>
    </citation>
    <scope>NUCLEOTIDE SEQUENCE [LARGE SCALE GENOMIC DNA]</scope>
    <source>
        <strain evidence="5">CCM 4175</strain>
    </source>
</reference>
<dbReference type="AlphaFoldDB" id="A0A240C6D2"/>
<evidence type="ECO:0000313" key="5">
    <source>
        <dbReference type="Proteomes" id="UP000652995"/>
    </source>
</evidence>
<reference evidence="2" key="4">
    <citation type="submission" date="2024-05" db="EMBL/GenBank/DDBJ databases">
        <authorList>
            <person name="Sun Q."/>
            <person name="Sedlacek I."/>
        </authorList>
    </citation>
    <scope>NUCLEOTIDE SEQUENCE</scope>
    <source>
        <strain evidence="2">CCM 4175</strain>
    </source>
</reference>
<name>A0A240C6D2_9STAP</name>
<dbReference type="Proteomes" id="UP000652995">
    <property type="component" value="Unassembled WGS sequence"/>
</dbReference>
<gene>
    <name evidence="2" type="ORF">GCM10007183_13490</name>
    <name evidence="3" type="ORF">SAMEA4412661_01581</name>
</gene>
<keyword evidence="1" id="KW-0812">Transmembrane</keyword>
<keyword evidence="1" id="KW-0472">Membrane</keyword>
<reference evidence="2" key="1">
    <citation type="journal article" date="2014" name="Int. J. Syst. Evol. Microbiol.">
        <title>Complete genome of a new Firmicutes species belonging to the dominant human colonic microbiota ('Ruminococcus bicirculans') reveals two chromosomes and a selective capacity to utilize plant glucans.</title>
        <authorList>
            <consortium name="NISC Comparative Sequencing Program"/>
            <person name="Wegmann U."/>
            <person name="Louis P."/>
            <person name="Goesmann A."/>
            <person name="Henrissat B."/>
            <person name="Duncan S.H."/>
            <person name="Flint H.J."/>
        </authorList>
    </citation>
    <scope>NUCLEOTIDE SEQUENCE</scope>
    <source>
        <strain evidence="2">CCM 4175</strain>
    </source>
</reference>
<evidence type="ECO:0000256" key="1">
    <source>
        <dbReference type="SAM" id="Phobius"/>
    </source>
</evidence>
<sequence>MWIVLLIVIAAVFFITKKGDIGLIEWLRSLDVVIRIGIFTGIIALVFSAFSPIMAESQTDSLGLFSLIAGILVYVSLGCFLYTFVVYLYRVLFGGE</sequence>
<evidence type="ECO:0000313" key="2">
    <source>
        <dbReference type="EMBL" id="GGA90576.1"/>
    </source>
</evidence>
<evidence type="ECO:0000313" key="4">
    <source>
        <dbReference type="Proteomes" id="UP000243706"/>
    </source>
</evidence>
<protein>
    <submittedName>
        <fullName evidence="3">Uncharacterized protein</fullName>
    </submittedName>
</protein>
<evidence type="ECO:0000313" key="3">
    <source>
        <dbReference type="EMBL" id="SNW03349.1"/>
    </source>
</evidence>
<keyword evidence="5" id="KW-1185">Reference proteome</keyword>
<dbReference type="EMBL" id="LT906464">
    <property type="protein sequence ID" value="SNW03349.1"/>
    <property type="molecule type" value="Genomic_DNA"/>
</dbReference>
<dbReference type="KEGG" id="smus:C7J88_04570"/>
<reference evidence="3 4" key="2">
    <citation type="submission" date="2017-06" db="EMBL/GenBank/DDBJ databases">
        <authorList>
            <consortium name="Pathogen Informatics"/>
        </authorList>
    </citation>
    <scope>NUCLEOTIDE SEQUENCE [LARGE SCALE GENOMIC DNA]</scope>
    <source>
        <strain evidence="3 4">NCTC13833</strain>
    </source>
</reference>
<keyword evidence="1" id="KW-1133">Transmembrane helix</keyword>